<dbReference type="InterPro" id="IPR017932">
    <property type="entry name" value="GATase_2_dom"/>
</dbReference>
<dbReference type="InterPro" id="IPR014729">
    <property type="entry name" value="Rossmann-like_a/b/a_fold"/>
</dbReference>
<dbReference type="PANTHER" id="PTHR43284:SF1">
    <property type="entry name" value="ASPARAGINE SYNTHETASE"/>
    <property type="match status" value="1"/>
</dbReference>
<evidence type="ECO:0000256" key="7">
    <source>
        <dbReference type="ARBA" id="ARBA00022962"/>
    </source>
</evidence>
<feature type="active site" description="For GATase activity" evidence="9">
    <location>
        <position position="2"/>
    </location>
</feature>
<dbReference type="InterPro" id="IPR033738">
    <property type="entry name" value="AsnB_N"/>
</dbReference>
<protein>
    <recommendedName>
        <fullName evidence="3">asparagine synthase (glutamine-hydrolyzing)</fullName>
        <ecNumber evidence="3">6.3.5.4</ecNumber>
    </recommendedName>
</protein>
<feature type="domain" description="Glutamine amidotransferase type-2" evidence="12">
    <location>
        <begin position="2"/>
        <end position="220"/>
    </location>
</feature>
<gene>
    <name evidence="13" type="ORF">SAMN05421659_107146</name>
</gene>
<keyword evidence="4 10" id="KW-0547">Nucleotide-binding</keyword>
<dbReference type="STRING" id="99656.SAMN05421659_107146"/>
<comment type="catalytic activity">
    <reaction evidence="8">
        <text>L-aspartate + L-glutamine + ATP + H2O = L-asparagine + L-glutamate + AMP + diphosphate + H(+)</text>
        <dbReference type="Rhea" id="RHEA:12228"/>
        <dbReference type="ChEBI" id="CHEBI:15377"/>
        <dbReference type="ChEBI" id="CHEBI:15378"/>
        <dbReference type="ChEBI" id="CHEBI:29985"/>
        <dbReference type="ChEBI" id="CHEBI:29991"/>
        <dbReference type="ChEBI" id="CHEBI:30616"/>
        <dbReference type="ChEBI" id="CHEBI:33019"/>
        <dbReference type="ChEBI" id="CHEBI:58048"/>
        <dbReference type="ChEBI" id="CHEBI:58359"/>
        <dbReference type="ChEBI" id="CHEBI:456215"/>
        <dbReference type="EC" id="6.3.5.4"/>
    </reaction>
</comment>
<evidence type="ECO:0000256" key="3">
    <source>
        <dbReference type="ARBA" id="ARBA00012737"/>
    </source>
</evidence>
<keyword evidence="14" id="KW-1185">Reference proteome</keyword>
<evidence type="ECO:0000256" key="9">
    <source>
        <dbReference type="PIRSR" id="PIRSR001589-1"/>
    </source>
</evidence>
<dbReference type="InterPro" id="IPR001962">
    <property type="entry name" value="Asn_synthase"/>
</dbReference>
<evidence type="ECO:0000256" key="6">
    <source>
        <dbReference type="ARBA" id="ARBA00022888"/>
    </source>
</evidence>
<dbReference type="RefSeq" id="WP_092453760.1">
    <property type="nucleotide sequence ID" value="NZ_FOJI01000007.1"/>
</dbReference>
<dbReference type="InterPro" id="IPR051786">
    <property type="entry name" value="ASN_synthetase/amidase"/>
</dbReference>
<evidence type="ECO:0000256" key="5">
    <source>
        <dbReference type="ARBA" id="ARBA00022840"/>
    </source>
</evidence>
<dbReference type="InterPro" id="IPR029055">
    <property type="entry name" value="Ntn_hydrolases_N"/>
</dbReference>
<evidence type="ECO:0000256" key="8">
    <source>
        <dbReference type="ARBA" id="ARBA00048741"/>
    </source>
</evidence>
<dbReference type="OrthoDB" id="9763290at2"/>
<dbReference type="PROSITE" id="PS51278">
    <property type="entry name" value="GATASE_TYPE_2"/>
    <property type="match status" value="1"/>
</dbReference>
<keyword evidence="6 9" id="KW-0061">Asparagine biosynthesis</keyword>
<dbReference type="CDD" id="cd01991">
    <property type="entry name" value="Asn_synthase_B_C"/>
    <property type="match status" value="1"/>
</dbReference>
<feature type="site" description="Important for beta-aspartyl-AMP intermediate formation" evidence="11">
    <location>
        <position position="382"/>
    </location>
</feature>
<dbReference type="Proteomes" id="UP000199701">
    <property type="component" value="Unassembled WGS sequence"/>
</dbReference>
<dbReference type="NCBIfam" id="TIGR01536">
    <property type="entry name" value="asn_synth_AEB"/>
    <property type="match status" value="1"/>
</dbReference>
<evidence type="ECO:0000256" key="1">
    <source>
        <dbReference type="ARBA" id="ARBA00005187"/>
    </source>
</evidence>
<keyword evidence="7 9" id="KW-0315">Glutamine amidotransferase</keyword>
<sequence length="617" mass="70529">MCGIAGFCDFTSKVSNRYEQAKIIAGKMGNTLAHRGPNDSGTYIGEHVAFAHTRLAVIDLIGGAQPMVITQGERIYTVVYNGELYNTSDIKQDLLVKGYHFTTQSDTEVLLTAYIEYGEKCVDHFNGIFAFAIWDSYLRKCFLCRDRFGVKPLFYSVKDNVIVFASEIKALFQYPGIRPIVNQYGLCELFGLGPARSPGCGVYEGINEVMPGFAATIDYSGMRLYPYWTLKGEDHEESYEESVEKTRELLIDSISRQLVSDVPICTLLSGGVDSSVVSAIAANVLREQGKTLDTYSFDYYDNSKYFKASKFQPSEDRPYVDIMQKTIGSNHTYLECGSQELYDYLFHAVRAKDLPGMADVDSSMLYFCRKVKDKHTVCLSGECADEIFGGYPWFRDEDAMKTNAFPWSKDLSVRKNIMSKDLLSKIPLDEYVKSQYEKTIARTPCLLGEDGNEKRRREISYLNITWFMTTLLDRKDRTTMASGLEVRVPFADHRLVQYVYNVPWKYKYHNDVVKSLLRDSMKGLIPDEVLYRKKSPYPKTYDPAYENLLKVELNKIIDEGNSPLLELIDLKSVRQLISLSSDYGKPWFGQLMATPQMYAYLIEIDYWIKHYGVQIKL</sequence>
<keyword evidence="9" id="KW-0028">Amino-acid biosynthesis</keyword>
<evidence type="ECO:0000256" key="4">
    <source>
        <dbReference type="ARBA" id="ARBA00022741"/>
    </source>
</evidence>
<dbReference type="GO" id="GO:0006529">
    <property type="term" value="P:asparagine biosynthetic process"/>
    <property type="evidence" value="ECO:0007669"/>
    <property type="project" value="UniProtKB-KW"/>
</dbReference>
<dbReference type="InterPro" id="IPR006426">
    <property type="entry name" value="Asn_synth_AEB"/>
</dbReference>
<evidence type="ECO:0000313" key="13">
    <source>
        <dbReference type="EMBL" id="SEW24132.1"/>
    </source>
</evidence>
<accession>A0A1I0QB61</accession>
<dbReference type="PIRSF" id="PIRSF001589">
    <property type="entry name" value="Asn_synthetase_glu-h"/>
    <property type="match status" value="1"/>
</dbReference>
<dbReference type="CDD" id="cd00712">
    <property type="entry name" value="AsnB"/>
    <property type="match status" value="1"/>
</dbReference>
<evidence type="ECO:0000256" key="10">
    <source>
        <dbReference type="PIRSR" id="PIRSR001589-2"/>
    </source>
</evidence>
<feature type="binding site" evidence="10">
    <location>
        <position position="106"/>
    </location>
    <ligand>
        <name>L-glutamine</name>
        <dbReference type="ChEBI" id="CHEBI:58359"/>
    </ligand>
</feature>
<feature type="binding site" evidence="10">
    <location>
        <position position="267"/>
    </location>
    <ligand>
        <name>ATP</name>
        <dbReference type="ChEBI" id="CHEBI:30616"/>
    </ligand>
</feature>
<dbReference type="GO" id="GO:0004066">
    <property type="term" value="F:asparagine synthase (glutamine-hydrolyzing) activity"/>
    <property type="evidence" value="ECO:0007669"/>
    <property type="project" value="UniProtKB-EC"/>
</dbReference>
<dbReference type="Gene3D" id="3.60.20.10">
    <property type="entry name" value="Glutamine Phosphoribosylpyrophosphate, subunit 1, domain 1"/>
    <property type="match status" value="1"/>
</dbReference>
<evidence type="ECO:0000256" key="11">
    <source>
        <dbReference type="PIRSR" id="PIRSR001589-3"/>
    </source>
</evidence>
<name>A0A1I0QB61_9FIRM</name>
<dbReference type="EMBL" id="FOJI01000007">
    <property type="protein sequence ID" value="SEW24132.1"/>
    <property type="molecule type" value="Genomic_DNA"/>
</dbReference>
<reference evidence="13 14" key="1">
    <citation type="submission" date="2016-10" db="EMBL/GenBank/DDBJ databases">
        <authorList>
            <person name="de Groot N.N."/>
        </authorList>
    </citation>
    <scope>NUCLEOTIDE SEQUENCE [LARGE SCALE GENOMIC DNA]</scope>
    <source>
        <strain evidence="13 14">DSM 9179</strain>
    </source>
</reference>
<dbReference type="PANTHER" id="PTHR43284">
    <property type="entry name" value="ASPARAGINE SYNTHETASE (GLUTAMINE-HYDROLYZING)"/>
    <property type="match status" value="1"/>
</dbReference>
<organism evidence="13 14">
    <name type="scientific">[Clostridium] fimetarium</name>
    <dbReference type="NCBI Taxonomy" id="99656"/>
    <lineage>
        <taxon>Bacteria</taxon>
        <taxon>Bacillati</taxon>
        <taxon>Bacillota</taxon>
        <taxon>Clostridia</taxon>
        <taxon>Lachnospirales</taxon>
        <taxon>Lachnospiraceae</taxon>
    </lineage>
</organism>
<dbReference type="GO" id="GO:0005829">
    <property type="term" value="C:cytosol"/>
    <property type="evidence" value="ECO:0007669"/>
    <property type="project" value="TreeGrafter"/>
</dbReference>
<evidence type="ECO:0000259" key="12">
    <source>
        <dbReference type="PROSITE" id="PS51278"/>
    </source>
</evidence>
<comment type="similarity">
    <text evidence="2">Belongs to the asparagine synthetase family.</text>
</comment>
<dbReference type="SUPFAM" id="SSF52402">
    <property type="entry name" value="Adenine nucleotide alpha hydrolases-like"/>
    <property type="match status" value="1"/>
</dbReference>
<feature type="binding site" evidence="10">
    <location>
        <begin position="380"/>
        <end position="381"/>
    </location>
    <ligand>
        <name>ATP</name>
        <dbReference type="ChEBI" id="CHEBI:30616"/>
    </ligand>
</feature>
<dbReference type="Pfam" id="PF00733">
    <property type="entry name" value="Asn_synthase"/>
    <property type="match status" value="1"/>
</dbReference>
<dbReference type="Gene3D" id="3.40.50.620">
    <property type="entry name" value="HUPs"/>
    <property type="match status" value="1"/>
</dbReference>
<dbReference type="SUPFAM" id="SSF56235">
    <property type="entry name" value="N-terminal nucleophile aminohydrolases (Ntn hydrolases)"/>
    <property type="match status" value="1"/>
</dbReference>
<dbReference type="EC" id="6.3.5.4" evidence="3"/>
<proteinExistence type="inferred from homology"/>
<dbReference type="Pfam" id="PF13537">
    <property type="entry name" value="GATase_7"/>
    <property type="match status" value="1"/>
</dbReference>
<evidence type="ECO:0000256" key="2">
    <source>
        <dbReference type="ARBA" id="ARBA00005752"/>
    </source>
</evidence>
<comment type="pathway">
    <text evidence="1">Amino-acid biosynthesis; L-asparagine biosynthesis; L-asparagine from L-aspartate (L-Gln route): step 1/1.</text>
</comment>
<evidence type="ECO:0000313" key="14">
    <source>
        <dbReference type="Proteomes" id="UP000199701"/>
    </source>
</evidence>
<dbReference type="AlphaFoldDB" id="A0A1I0QB61"/>
<dbReference type="GO" id="GO:0005524">
    <property type="term" value="F:ATP binding"/>
    <property type="evidence" value="ECO:0007669"/>
    <property type="project" value="UniProtKB-KW"/>
</dbReference>
<keyword evidence="5 10" id="KW-0067">ATP-binding</keyword>